<proteinExistence type="predicted"/>
<dbReference type="InterPro" id="IPR036397">
    <property type="entry name" value="RNaseH_sf"/>
</dbReference>
<dbReference type="Proteomes" id="UP000403266">
    <property type="component" value="Unassembled WGS sequence"/>
</dbReference>
<dbReference type="Gene3D" id="3.30.420.10">
    <property type="entry name" value="Ribonuclease H-like superfamily/Ribonuclease H"/>
    <property type="match status" value="1"/>
</dbReference>
<dbReference type="Pfam" id="PF13551">
    <property type="entry name" value="HTH_29"/>
    <property type="match status" value="1"/>
</dbReference>
<dbReference type="InterPro" id="IPR047655">
    <property type="entry name" value="Transpos_IS630-like"/>
</dbReference>
<comment type="caution">
    <text evidence="3">The sequence shown here is derived from an EMBL/GenBank/DDBJ whole genome shotgun (WGS) entry which is preliminary data.</text>
</comment>
<name>A0A5N7MRI1_9HYPH</name>
<dbReference type="OrthoDB" id="2375382at2"/>
<accession>A0A5N7MRI1</accession>
<keyword evidence="4" id="KW-1185">Reference proteome</keyword>
<evidence type="ECO:0000313" key="4">
    <source>
        <dbReference type="Proteomes" id="UP000403266"/>
    </source>
</evidence>
<dbReference type="GO" id="GO:0003676">
    <property type="term" value="F:nucleic acid binding"/>
    <property type="evidence" value="ECO:0007669"/>
    <property type="project" value="InterPro"/>
</dbReference>
<dbReference type="NCBIfam" id="NF033545">
    <property type="entry name" value="transpos_IS630"/>
    <property type="match status" value="1"/>
</dbReference>
<dbReference type="InterPro" id="IPR009057">
    <property type="entry name" value="Homeodomain-like_sf"/>
</dbReference>
<dbReference type="SUPFAM" id="SSF46689">
    <property type="entry name" value="Homeodomain-like"/>
    <property type="match status" value="1"/>
</dbReference>
<protein>
    <submittedName>
        <fullName evidence="3">IS630 family transposase</fullName>
    </submittedName>
</protein>
<dbReference type="InterPro" id="IPR038717">
    <property type="entry name" value="Tc1-like_DDE_dom"/>
</dbReference>
<dbReference type="Pfam" id="PF13592">
    <property type="entry name" value="HTH_33"/>
    <property type="match status" value="1"/>
</dbReference>
<gene>
    <name evidence="3" type="ORF">FS320_27125</name>
</gene>
<sequence>MLAIRRSAMRPGIELRQDYDAARLRALAKATHDAGQSRRLLALAEIYDGGTRTKAAQVGGVGLQTVRDWVVRFNAHGPEALIDGKAPGNACKLRACHREALLALVESGPIPAVHGVVRWRLKDLVQWLWDEFRIGVSETTLGRELRTLGYRKLSARPRHHAKSDAAVAVFKKSFPPRLAEIAVNEADGKPLKIWFADEARIGQKNKITRRWAKRGTRPSAPRDLRTASTYIFGAICPAEGKAAGLVLPRCTTEAMTLHLAEIAQAVAPGAHAVLLLDQAGWHVSRKLKVPPNITLVPLPAKAPELNPVENIWQFMRENWLSNRIFTSYTDILDHCCAAWTKLTDQPWTIMSVGLREWAHGF</sequence>
<evidence type="ECO:0000259" key="1">
    <source>
        <dbReference type="Pfam" id="PF13358"/>
    </source>
</evidence>
<reference evidence="3 4" key="1">
    <citation type="journal article" date="2019" name="Syst. Appl. Microbiol.">
        <title>Microvirga tunisiensis sp. nov., a root nodule symbiotic bacterium isolated from Lupinus micranthus and L. luteus grown in Northern Tunisia.</title>
        <authorList>
            <person name="Msaddak A."/>
            <person name="Rejili M."/>
            <person name="Duran D."/>
            <person name="Mars M."/>
            <person name="Palacios J.M."/>
            <person name="Ruiz-Argueso T."/>
            <person name="Rey L."/>
            <person name="Imperial J."/>
        </authorList>
    </citation>
    <scope>NUCLEOTIDE SEQUENCE [LARGE SCALE GENOMIC DNA]</scope>
    <source>
        <strain evidence="3 4">Lmie10</strain>
    </source>
</reference>
<dbReference type="InterPro" id="IPR025959">
    <property type="entry name" value="Winged_HTH_dom"/>
</dbReference>
<evidence type="ECO:0000313" key="3">
    <source>
        <dbReference type="EMBL" id="MPR28714.1"/>
    </source>
</evidence>
<feature type="domain" description="Tc1-like transposase DDE" evidence="1">
    <location>
        <begin position="193"/>
        <end position="329"/>
    </location>
</feature>
<dbReference type="AlphaFoldDB" id="A0A5N7MRI1"/>
<feature type="domain" description="Winged helix-turn helix" evidence="2">
    <location>
        <begin position="116"/>
        <end position="172"/>
    </location>
</feature>
<dbReference type="Pfam" id="PF13358">
    <property type="entry name" value="DDE_3"/>
    <property type="match status" value="1"/>
</dbReference>
<evidence type="ECO:0000259" key="2">
    <source>
        <dbReference type="Pfam" id="PF13592"/>
    </source>
</evidence>
<dbReference type="EMBL" id="VOSK01000166">
    <property type="protein sequence ID" value="MPR28714.1"/>
    <property type="molecule type" value="Genomic_DNA"/>
</dbReference>
<organism evidence="3 4">
    <name type="scientific">Microvirga tunisiensis</name>
    <dbReference type="NCBI Taxonomy" id="2108360"/>
    <lineage>
        <taxon>Bacteria</taxon>
        <taxon>Pseudomonadati</taxon>
        <taxon>Pseudomonadota</taxon>
        <taxon>Alphaproteobacteria</taxon>
        <taxon>Hyphomicrobiales</taxon>
        <taxon>Methylobacteriaceae</taxon>
        <taxon>Microvirga</taxon>
    </lineage>
</organism>